<reference evidence="6" key="2">
    <citation type="submission" date="2021-04" db="EMBL/GenBank/DDBJ databases">
        <authorList>
            <person name="Gilroy R."/>
        </authorList>
    </citation>
    <scope>NUCLEOTIDE SEQUENCE</scope>
    <source>
        <strain evidence="6">9264</strain>
    </source>
</reference>
<evidence type="ECO:0000313" key="7">
    <source>
        <dbReference type="Proteomes" id="UP000823889"/>
    </source>
</evidence>
<reference evidence="6" key="1">
    <citation type="journal article" date="2021" name="PeerJ">
        <title>Extensive microbial diversity within the chicken gut microbiome revealed by metagenomics and culture.</title>
        <authorList>
            <person name="Gilroy R."/>
            <person name="Ravi A."/>
            <person name="Getino M."/>
            <person name="Pursley I."/>
            <person name="Horton D.L."/>
            <person name="Alikhan N.F."/>
            <person name="Baker D."/>
            <person name="Gharbi K."/>
            <person name="Hall N."/>
            <person name="Watson M."/>
            <person name="Adriaenssens E.M."/>
            <person name="Foster-Nyarko E."/>
            <person name="Jarju S."/>
            <person name="Secka A."/>
            <person name="Antonio M."/>
            <person name="Oren A."/>
            <person name="Chaudhuri R.R."/>
            <person name="La Ragione R."/>
            <person name="Hildebrand F."/>
            <person name="Pallen M.J."/>
        </authorList>
    </citation>
    <scope>NUCLEOTIDE SEQUENCE</scope>
    <source>
        <strain evidence="6">9264</strain>
    </source>
</reference>
<comment type="caution">
    <text evidence="6">The sequence shown here is derived from an EMBL/GenBank/DDBJ whole genome shotgun (WGS) entry which is preliminary data.</text>
</comment>
<dbReference type="InterPro" id="IPR038765">
    <property type="entry name" value="Papain-like_cys_pep_sf"/>
</dbReference>
<accession>A0A9D2RKP6</accession>
<dbReference type="GO" id="GO:0008234">
    <property type="term" value="F:cysteine-type peptidase activity"/>
    <property type="evidence" value="ECO:0007669"/>
    <property type="project" value="UniProtKB-KW"/>
</dbReference>
<dbReference type="Proteomes" id="UP000823889">
    <property type="component" value="Unassembled WGS sequence"/>
</dbReference>
<dbReference type="EMBL" id="DWUQ01000168">
    <property type="protein sequence ID" value="HJD44963.1"/>
    <property type="molecule type" value="Genomic_DNA"/>
</dbReference>
<name>A0A9D2RKP6_9BURK</name>
<dbReference type="PROSITE" id="PS51935">
    <property type="entry name" value="NLPC_P60"/>
    <property type="match status" value="1"/>
</dbReference>
<dbReference type="InterPro" id="IPR051202">
    <property type="entry name" value="Peptidase_C40"/>
</dbReference>
<organism evidence="6 7">
    <name type="scientific">Candidatus Paenalcaligenes intestinipullorum</name>
    <dbReference type="NCBI Taxonomy" id="2838718"/>
    <lineage>
        <taxon>Bacteria</taxon>
        <taxon>Pseudomonadati</taxon>
        <taxon>Pseudomonadota</taxon>
        <taxon>Betaproteobacteria</taxon>
        <taxon>Burkholderiales</taxon>
        <taxon>Alcaligenaceae</taxon>
        <taxon>Paenalcaligenes</taxon>
    </lineage>
</organism>
<sequence>MSKFTWHARVLSAFSFAATQRSLRALLVGAAVALTGCATTKNHSDQAALDDLFNSLESTQYAYATQSDPLGSYLKNRRDQDVFLSRSSDSSTADSAPNIASTALNFLGVKYRYGGDDPNTGFDCSGLVNYVAEKSLGLKLPRQSAEIAKHAKVIKRSELKEGDLVFFNTLGARFSHVGIYLGDNKFVHAPRSGAVVRIEDMTIAYWNKRFTGARRIVANTPATP</sequence>
<evidence type="ECO:0000256" key="2">
    <source>
        <dbReference type="ARBA" id="ARBA00022670"/>
    </source>
</evidence>
<evidence type="ECO:0000313" key="6">
    <source>
        <dbReference type="EMBL" id="HJD44963.1"/>
    </source>
</evidence>
<dbReference type="InterPro" id="IPR000064">
    <property type="entry name" value="NLP_P60_dom"/>
</dbReference>
<dbReference type="PANTHER" id="PTHR47053">
    <property type="entry name" value="MUREIN DD-ENDOPEPTIDASE MEPH-RELATED"/>
    <property type="match status" value="1"/>
</dbReference>
<evidence type="ECO:0000256" key="1">
    <source>
        <dbReference type="ARBA" id="ARBA00007074"/>
    </source>
</evidence>
<dbReference type="SUPFAM" id="SSF54001">
    <property type="entry name" value="Cysteine proteinases"/>
    <property type="match status" value="1"/>
</dbReference>
<evidence type="ECO:0000259" key="5">
    <source>
        <dbReference type="PROSITE" id="PS51935"/>
    </source>
</evidence>
<keyword evidence="3" id="KW-0378">Hydrolase</keyword>
<dbReference type="AlphaFoldDB" id="A0A9D2RKP6"/>
<feature type="domain" description="NlpC/P60" evidence="5">
    <location>
        <begin position="93"/>
        <end position="217"/>
    </location>
</feature>
<dbReference type="PANTHER" id="PTHR47053:SF1">
    <property type="entry name" value="MUREIN DD-ENDOPEPTIDASE MEPH-RELATED"/>
    <property type="match status" value="1"/>
</dbReference>
<protein>
    <submittedName>
        <fullName evidence="6">C40 family peptidase</fullName>
    </submittedName>
</protein>
<comment type="similarity">
    <text evidence="1">Belongs to the peptidase C40 family.</text>
</comment>
<dbReference type="GO" id="GO:0006508">
    <property type="term" value="P:proteolysis"/>
    <property type="evidence" value="ECO:0007669"/>
    <property type="project" value="UniProtKB-KW"/>
</dbReference>
<dbReference type="Pfam" id="PF00877">
    <property type="entry name" value="NLPC_P60"/>
    <property type="match status" value="1"/>
</dbReference>
<evidence type="ECO:0000256" key="3">
    <source>
        <dbReference type="ARBA" id="ARBA00022801"/>
    </source>
</evidence>
<evidence type="ECO:0000256" key="4">
    <source>
        <dbReference type="ARBA" id="ARBA00022807"/>
    </source>
</evidence>
<keyword evidence="2" id="KW-0645">Protease</keyword>
<dbReference type="Gene3D" id="3.90.1720.10">
    <property type="entry name" value="endopeptidase domain like (from Nostoc punctiforme)"/>
    <property type="match status" value="1"/>
</dbReference>
<gene>
    <name evidence="6" type="ORF">H9906_08075</name>
</gene>
<keyword evidence="4" id="KW-0788">Thiol protease</keyword>
<proteinExistence type="inferred from homology"/>